<comment type="caution">
    <text evidence="1">The sequence shown here is derived from an EMBL/GenBank/DDBJ whole genome shotgun (WGS) entry which is preliminary data.</text>
</comment>
<proteinExistence type="predicted"/>
<protein>
    <submittedName>
        <fullName evidence="1">Uncharacterized protein</fullName>
    </submittedName>
</protein>
<name>A0AC60NYP1_IXOPE</name>
<sequence>ECYVWTDSTITVSWIQALASKWKTFVCNRVLEFKRNADPLRWRHYSEKVNPTDMLTRGVPASNLTFSKVWWQGPQWLSRSLDFLPQRRETNDEVPDADSELRGKSTVLHNKTTVQEPLLVITRYCKRRKAMRVTVWIIRSVTNLQSKGPREAERYWTKHIQEESNSEEKARFVAGGCLRSSLRIGDLHPFFDEDGVIRIETRLQNASAPDETKFPVLLAGDNCFMELLVEHADVRLLHGGVSALQGCERATECKTTGQTLDGVCKLDSGTGSFSECLVYVVGVVFFMTRRERNGESLGGRLGYVTTLRTARHDARTFQCGLVVDPACPWFSTSPDRLVWDPEEVNPHGILEVKCPYSVKDTATPPTADGLCLVKNDSGTLSLHREPEYYYQVLGQLAGSYSNARLGDHRFSTTHRSFPPCGKRSLKLTRSAQGEPRRRAPANGTEAENPLALLRSFGTGETRCRPDVLLPTGSDLLFTTYCCRFRDFLLGKGFAFANANTLGTAPCFKKRRSSSTFGQ</sequence>
<keyword evidence="2" id="KW-1185">Reference proteome</keyword>
<organism evidence="1 2">
    <name type="scientific">Ixodes persulcatus</name>
    <name type="common">Taiga tick</name>
    <dbReference type="NCBI Taxonomy" id="34615"/>
    <lineage>
        <taxon>Eukaryota</taxon>
        <taxon>Metazoa</taxon>
        <taxon>Ecdysozoa</taxon>
        <taxon>Arthropoda</taxon>
        <taxon>Chelicerata</taxon>
        <taxon>Arachnida</taxon>
        <taxon>Acari</taxon>
        <taxon>Parasitiformes</taxon>
        <taxon>Ixodida</taxon>
        <taxon>Ixodoidea</taxon>
        <taxon>Ixodidae</taxon>
        <taxon>Ixodinae</taxon>
        <taxon>Ixodes</taxon>
    </lineage>
</organism>
<dbReference type="EMBL" id="JABSTQ010011363">
    <property type="protein sequence ID" value="KAG0412275.1"/>
    <property type="molecule type" value="Genomic_DNA"/>
</dbReference>
<feature type="non-terminal residue" evidence="1">
    <location>
        <position position="1"/>
    </location>
</feature>
<accession>A0AC60NYP1</accession>
<evidence type="ECO:0000313" key="1">
    <source>
        <dbReference type="EMBL" id="KAG0412275.1"/>
    </source>
</evidence>
<gene>
    <name evidence="1" type="ORF">HPB47_010597</name>
</gene>
<dbReference type="Proteomes" id="UP000805193">
    <property type="component" value="Unassembled WGS sequence"/>
</dbReference>
<reference evidence="1 2" key="1">
    <citation type="journal article" date="2020" name="Cell">
        <title>Large-Scale Comparative Analyses of Tick Genomes Elucidate Their Genetic Diversity and Vector Capacities.</title>
        <authorList>
            <consortium name="Tick Genome and Microbiome Consortium (TIGMIC)"/>
            <person name="Jia N."/>
            <person name="Wang J."/>
            <person name="Shi W."/>
            <person name="Du L."/>
            <person name="Sun Y."/>
            <person name="Zhan W."/>
            <person name="Jiang J.F."/>
            <person name="Wang Q."/>
            <person name="Zhang B."/>
            <person name="Ji P."/>
            <person name="Bell-Sakyi L."/>
            <person name="Cui X.M."/>
            <person name="Yuan T.T."/>
            <person name="Jiang B.G."/>
            <person name="Yang W.F."/>
            <person name="Lam T.T."/>
            <person name="Chang Q.C."/>
            <person name="Ding S.J."/>
            <person name="Wang X.J."/>
            <person name="Zhu J.G."/>
            <person name="Ruan X.D."/>
            <person name="Zhao L."/>
            <person name="Wei J.T."/>
            <person name="Ye R.Z."/>
            <person name="Que T.C."/>
            <person name="Du C.H."/>
            <person name="Zhou Y.H."/>
            <person name="Cheng J.X."/>
            <person name="Dai P.F."/>
            <person name="Guo W.B."/>
            <person name="Han X.H."/>
            <person name="Huang E.J."/>
            <person name="Li L.F."/>
            <person name="Wei W."/>
            <person name="Gao Y.C."/>
            <person name="Liu J.Z."/>
            <person name="Shao H.Z."/>
            <person name="Wang X."/>
            <person name="Wang C.C."/>
            <person name="Yang T.C."/>
            <person name="Huo Q.B."/>
            <person name="Li W."/>
            <person name="Chen H.Y."/>
            <person name="Chen S.E."/>
            <person name="Zhou L.G."/>
            <person name="Ni X.B."/>
            <person name="Tian J.H."/>
            <person name="Sheng Y."/>
            <person name="Liu T."/>
            <person name="Pan Y.S."/>
            <person name="Xia L.Y."/>
            <person name="Li J."/>
            <person name="Zhao F."/>
            <person name="Cao W.C."/>
        </authorList>
    </citation>
    <scope>NUCLEOTIDE SEQUENCE [LARGE SCALE GENOMIC DNA]</scope>
    <source>
        <strain evidence="1">Iper-2018</strain>
    </source>
</reference>
<evidence type="ECO:0000313" key="2">
    <source>
        <dbReference type="Proteomes" id="UP000805193"/>
    </source>
</evidence>